<protein>
    <submittedName>
        <fullName evidence="4">Flavin reductase family protein</fullName>
    </submittedName>
</protein>
<dbReference type="AlphaFoldDB" id="A0A941EFU1"/>
<sequence>MSLGVAIDVAVEPTALRRVLAAFPTGVTALAALVDGEPVGLAANSFTSVSLDPPLVSVCVATTSQTWPRLRGADRIGVSVLGHRQESASRRLASRGIERFAGLAWHPTADGAVLLEEASAWLDCSIEREIRAGDHDIVLLSVHGIGADPHTPPLVFHGSGYHRLEAA</sequence>
<keyword evidence="2" id="KW-0560">Oxidoreductase</keyword>
<evidence type="ECO:0000256" key="2">
    <source>
        <dbReference type="ARBA" id="ARBA00023002"/>
    </source>
</evidence>
<comment type="similarity">
    <text evidence="1">Belongs to the non-flavoprotein flavin reductase family.</text>
</comment>
<dbReference type="InterPro" id="IPR050268">
    <property type="entry name" value="NADH-dep_flavin_reductase"/>
</dbReference>
<dbReference type="InterPro" id="IPR002563">
    <property type="entry name" value="Flavin_Rdtase-like_dom"/>
</dbReference>
<dbReference type="SUPFAM" id="SSF50475">
    <property type="entry name" value="FMN-binding split barrel"/>
    <property type="match status" value="1"/>
</dbReference>
<dbReference type="GO" id="GO:0042602">
    <property type="term" value="F:riboflavin reductase (NADPH) activity"/>
    <property type="evidence" value="ECO:0007669"/>
    <property type="project" value="TreeGrafter"/>
</dbReference>
<dbReference type="EMBL" id="JAGSOH010000092">
    <property type="protein sequence ID" value="MBR7829623.1"/>
    <property type="molecule type" value="Genomic_DNA"/>
</dbReference>
<dbReference type="PANTHER" id="PTHR30466">
    <property type="entry name" value="FLAVIN REDUCTASE"/>
    <property type="match status" value="1"/>
</dbReference>
<dbReference type="RefSeq" id="WP_212520756.1">
    <property type="nucleotide sequence ID" value="NZ_JAGSOH010000092.1"/>
</dbReference>
<evidence type="ECO:0000313" key="4">
    <source>
        <dbReference type="EMBL" id="MBR7829623.1"/>
    </source>
</evidence>
<dbReference type="InterPro" id="IPR012349">
    <property type="entry name" value="Split_barrel_FMN-bd"/>
</dbReference>
<dbReference type="Gene3D" id="2.30.110.10">
    <property type="entry name" value="Electron Transport, Fmn-binding Protein, Chain A"/>
    <property type="match status" value="1"/>
</dbReference>
<reference evidence="4" key="1">
    <citation type="submission" date="2021-04" db="EMBL/GenBank/DDBJ databases">
        <title>Genome based classification of Actinospica acidithermotolerans sp. nov., an actinobacterium isolated from an Indonesian hot spring.</title>
        <authorList>
            <person name="Kusuma A.B."/>
            <person name="Putra K.E."/>
            <person name="Nafisah S."/>
            <person name="Loh J."/>
            <person name="Nouioui I."/>
            <person name="Goodfellow M."/>
        </authorList>
    </citation>
    <scope>NUCLEOTIDE SEQUENCE</scope>
    <source>
        <strain evidence="4">MGRD01-02</strain>
    </source>
</reference>
<evidence type="ECO:0000259" key="3">
    <source>
        <dbReference type="SMART" id="SM00903"/>
    </source>
</evidence>
<gene>
    <name evidence="4" type="ORF">KDK95_25175</name>
</gene>
<accession>A0A941EFU1</accession>
<name>A0A941EFU1_9ACTN</name>
<keyword evidence="5" id="KW-1185">Reference proteome</keyword>
<organism evidence="4 5">
    <name type="scientific">Actinospica acidithermotolerans</name>
    <dbReference type="NCBI Taxonomy" id="2828514"/>
    <lineage>
        <taxon>Bacteria</taxon>
        <taxon>Bacillati</taxon>
        <taxon>Actinomycetota</taxon>
        <taxon>Actinomycetes</taxon>
        <taxon>Catenulisporales</taxon>
        <taxon>Actinospicaceae</taxon>
        <taxon>Actinospica</taxon>
    </lineage>
</organism>
<comment type="caution">
    <text evidence="4">The sequence shown here is derived from an EMBL/GenBank/DDBJ whole genome shotgun (WGS) entry which is preliminary data.</text>
</comment>
<dbReference type="Pfam" id="PF01613">
    <property type="entry name" value="Flavin_Reduct"/>
    <property type="match status" value="1"/>
</dbReference>
<dbReference type="PANTHER" id="PTHR30466:SF11">
    <property type="entry name" value="FLAVIN-DEPENDENT MONOOXYGENASE, REDUCTASE SUBUNIT HSAB"/>
    <property type="match status" value="1"/>
</dbReference>
<dbReference type="SMART" id="SM00903">
    <property type="entry name" value="Flavin_Reduct"/>
    <property type="match status" value="1"/>
</dbReference>
<evidence type="ECO:0000313" key="5">
    <source>
        <dbReference type="Proteomes" id="UP000676325"/>
    </source>
</evidence>
<evidence type="ECO:0000256" key="1">
    <source>
        <dbReference type="ARBA" id="ARBA00008898"/>
    </source>
</evidence>
<dbReference type="GO" id="GO:0010181">
    <property type="term" value="F:FMN binding"/>
    <property type="evidence" value="ECO:0007669"/>
    <property type="project" value="InterPro"/>
</dbReference>
<proteinExistence type="inferred from homology"/>
<feature type="domain" description="Flavin reductase like" evidence="3">
    <location>
        <begin position="20"/>
        <end position="163"/>
    </location>
</feature>
<dbReference type="Proteomes" id="UP000676325">
    <property type="component" value="Unassembled WGS sequence"/>
</dbReference>